<proteinExistence type="predicted"/>
<dbReference type="PANTHER" id="PTHR42085">
    <property type="entry name" value="F-BOX DOMAIN-CONTAINING PROTEIN"/>
    <property type="match status" value="1"/>
</dbReference>
<keyword evidence="3" id="KW-1185">Reference proteome</keyword>
<organism evidence="2 3">
    <name type="scientific">Polyplosphaeria fusca</name>
    <dbReference type="NCBI Taxonomy" id="682080"/>
    <lineage>
        <taxon>Eukaryota</taxon>
        <taxon>Fungi</taxon>
        <taxon>Dikarya</taxon>
        <taxon>Ascomycota</taxon>
        <taxon>Pezizomycotina</taxon>
        <taxon>Dothideomycetes</taxon>
        <taxon>Pleosporomycetidae</taxon>
        <taxon>Pleosporales</taxon>
        <taxon>Tetraplosphaeriaceae</taxon>
        <taxon>Polyplosphaeria</taxon>
    </lineage>
</organism>
<evidence type="ECO:0000256" key="1">
    <source>
        <dbReference type="SAM" id="MobiDB-lite"/>
    </source>
</evidence>
<protein>
    <submittedName>
        <fullName evidence="2">Uncharacterized protein</fullName>
    </submittedName>
</protein>
<accession>A0A9P4QLX4</accession>
<dbReference type="AlphaFoldDB" id="A0A9P4QLX4"/>
<gene>
    <name evidence="2" type="ORF">EJ04DRAFT_416387</name>
</gene>
<feature type="non-terminal residue" evidence="2">
    <location>
        <position position="1"/>
    </location>
</feature>
<sequence>IAASNNDQFQSPLVRLPAEIKNEIYAYCFAAEAPIVDPITQGTQPGGQVALNMGIALLQTCRSVYWEVDRRPLFARNTFRFTCVDRVRTFLKSLPQEYRSLVHDIEIDARRLKSDSPGIAREWLHYLAWGGGTWARILGSLREDAQGLECLRLNFESWPSIPMFRIELWNLLRSMLVHVRELSRIIVIGASKGAGMAKREPWSPVHFVGADDVGSDDLVQRMWRVVGEERGDDEDKVIRWNRGNGKLYLEVVKRKYLVKEVDQDWAGPSTRKSHTDPWPENGS</sequence>
<dbReference type="PANTHER" id="PTHR42085:SF1">
    <property type="entry name" value="F-BOX DOMAIN-CONTAINING PROTEIN"/>
    <property type="match status" value="1"/>
</dbReference>
<dbReference type="InterPro" id="IPR038883">
    <property type="entry name" value="AN11006-like"/>
</dbReference>
<feature type="non-terminal residue" evidence="2">
    <location>
        <position position="283"/>
    </location>
</feature>
<dbReference type="OrthoDB" id="62952at2759"/>
<feature type="region of interest" description="Disordered" evidence="1">
    <location>
        <begin position="264"/>
        <end position="283"/>
    </location>
</feature>
<dbReference type="EMBL" id="ML996337">
    <property type="protein sequence ID" value="KAF2727354.1"/>
    <property type="molecule type" value="Genomic_DNA"/>
</dbReference>
<dbReference type="Proteomes" id="UP000799444">
    <property type="component" value="Unassembled WGS sequence"/>
</dbReference>
<reference evidence="2" key="1">
    <citation type="journal article" date="2020" name="Stud. Mycol.">
        <title>101 Dothideomycetes genomes: a test case for predicting lifestyles and emergence of pathogens.</title>
        <authorList>
            <person name="Haridas S."/>
            <person name="Albert R."/>
            <person name="Binder M."/>
            <person name="Bloem J."/>
            <person name="Labutti K."/>
            <person name="Salamov A."/>
            <person name="Andreopoulos B."/>
            <person name="Baker S."/>
            <person name="Barry K."/>
            <person name="Bills G."/>
            <person name="Bluhm B."/>
            <person name="Cannon C."/>
            <person name="Castanera R."/>
            <person name="Culley D."/>
            <person name="Daum C."/>
            <person name="Ezra D."/>
            <person name="Gonzalez J."/>
            <person name="Henrissat B."/>
            <person name="Kuo A."/>
            <person name="Liang C."/>
            <person name="Lipzen A."/>
            <person name="Lutzoni F."/>
            <person name="Magnuson J."/>
            <person name="Mondo S."/>
            <person name="Nolan M."/>
            <person name="Ohm R."/>
            <person name="Pangilinan J."/>
            <person name="Park H.-J."/>
            <person name="Ramirez L."/>
            <person name="Alfaro M."/>
            <person name="Sun H."/>
            <person name="Tritt A."/>
            <person name="Yoshinaga Y."/>
            <person name="Zwiers L.-H."/>
            <person name="Turgeon B."/>
            <person name="Goodwin S."/>
            <person name="Spatafora J."/>
            <person name="Crous P."/>
            <person name="Grigoriev I."/>
        </authorList>
    </citation>
    <scope>NUCLEOTIDE SEQUENCE</scope>
    <source>
        <strain evidence="2">CBS 125425</strain>
    </source>
</reference>
<evidence type="ECO:0000313" key="2">
    <source>
        <dbReference type="EMBL" id="KAF2727354.1"/>
    </source>
</evidence>
<evidence type="ECO:0000313" key="3">
    <source>
        <dbReference type="Proteomes" id="UP000799444"/>
    </source>
</evidence>
<name>A0A9P4QLX4_9PLEO</name>
<comment type="caution">
    <text evidence="2">The sequence shown here is derived from an EMBL/GenBank/DDBJ whole genome shotgun (WGS) entry which is preliminary data.</text>
</comment>